<dbReference type="EMBL" id="FNEB01000014">
    <property type="protein sequence ID" value="SDJ33880.1"/>
    <property type="molecule type" value="Genomic_DNA"/>
</dbReference>
<keyword evidence="3" id="KW-1185">Reference proteome</keyword>
<dbReference type="STRING" id="490829.SAMN05421850_11426"/>
<protein>
    <recommendedName>
        <fullName evidence="4">PepSY-associated TM region</fullName>
    </recommendedName>
</protein>
<name>A0A1G8SZB2_9RHOB</name>
<feature type="transmembrane region" description="Helical" evidence="1">
    <location>
        <begin position="69"/>
        <end position="99"/>
    </location>
</feature>
<dbReference type="RefSeq" id="WP_090030468.1">
    <property type="nucleotide sequence ID" value="NZ_FNEB01000014.1"/>
</dbReference>
<evidence type="ECO:0000313" key="3">
    <source>
        <dbReference type="Proteomes" id="UP000199340"/>
    </source>
</evidence>
<keyword evidence="1" id="KW-0812">Transmembrane</keyword>
<gene>
    <name evidence="2" type="ORF">SAMN05421850_11426</name>
</gene>
<sequence>MTSVSEVVYHGHDAIRFEREAGQIIVAVNTGHYYVKSRLKNLHYAPDGTLVGRKIYWNYVFGVFHRTGWLGWSLGTILADITSLALIVFGLSGMALWYLPKHKRFKRRLGKWMA</sequence>
<organism evidence="2 3">
    <name type="scientific">Lutimaribacter saemankumensis</name>
    <dbReference type="NCBI Taxonomy" id="490829"/>
    <lineage>
        <taxon>Bacteria</taxon>
        <taxon>Pseudomonadati</taxon>
        <taxon>Pseudomonadota</taxon>
        <taxon>Alphaproteobacteria</taxon>
        <taxon>Rhodobacterales</taxon>
        <taxon>Roseobacteraceae</taxon>
        <taxon>Lutimaribacter</taxon>
    </lineage>
</organism>
<dbReference type="AlphaFoldDB" id="A0A1G8SZB2"/>
<accession>A0A1G8SZB2</accession>
<reference evidence="2 3" key="1">
    <citation type="submission" date="2016-10" db="EMBL/GenBank/DDBJ databases">
        <authorList>
            <person name="de Groot N.N."/>
        </authorList>
    </citation>
    <scope>NUCLEOTIDE SEQUENCE [LARGE SCALE GENOMIC DNA]</scope>
    <source>
        <strain evidence="2 3">DSM 28010</strain>
    </source>
</reference>
<dbReference type="Proteomes" id="UP000199340">
    <property type="component" value="Unassembled WGS sequence"/>
</dbReference>
<evidence type="ECO:0000313" key="2">
    <source>
        <dbReference type="EMBL" id="SDJ33880.1"/>
    </source>
</evidence>
<evidence type="ECO:0000256" key="1">
    <source>
        <dbReference type="SAM" id="Phobius"/>
    </source>
</evidence>
<keyword evidence="1" id="KW-0472">Membrane</keyword>
<keyword evidence="1" id="KW-1133">Transmembrane helix</keyword>
<dbReference type="OrthoDB" id="7851626at2"/>
<evidence type="ECO:0008006" key="4">
    <source>
        <dbReference type="Google" id="ProtNLM"/>
    </source>
</evidence>
<proteinExistence type="predicted"/>